<dbReference type="SUPFAM" id="SSF69618">
    <property type="entry name" value="HemD-like"/>
    <property type="match status" value="1"/>
</dbReference>
<keyword evidence="5 9" id="KW-0627">Porphyrin biosynthesis</keyword>
<dbReference type="RefSeq" id="WP_289410469.1">
    <property type="nucleotide sequence ID" value="NZ_JAUCDY010000005.1"/>
</dbReference>
<evidence type="ECO:0000256" key="4">
    <source>
        <dbReference type="ARBA" id="ARBA00023239"/>
    </source>
</evidence>
<dbReference type="Gene3D" id="3.40.50.10090">
    <property type="match status" value="2"/>
</dbReference>
<evidence type="ECO:0000313" key="12">
    <source>
        <dbReference type="Proteomes" id="UP001241056"/>
    </source>
</evidence>
<dbReference type="InterPro" id="IPR039793">
    <property type="entry name" value="UROS/Hem4"/>
</dbReference>
<comment type="similarity">
    <text evidence="2 9">Belongs to the uroporphyrinogen-III synthase family.</text>
</comment>
<evidence type="ECO:0000256" key="3">
    <source>
        <dbReference type="ARBA" id="ARBA00013109"/>
    </source>
</evidence>
<evidence type="ECO:0000313" key="11">
    <source>
        <dbReference type="EMBL" id="MDM7857809.1"/>
    </source>
</evidence>
<sequence length="256" mass="28670">MNTWRLLITRPAADNQLLAAQLQQLGIFSFGLPLLDMRALEETPAQRTLMLNLDRYSSIVVVSKPAARYALERLDTYWPQPPSRPQWFSVGAATGQILKEYGLPVSWPEQGDNSEALLALAAFQDSLRQPNPRALIMRADVGRDFLSQQILDKGVPVDFLPLYERFLPEYPTNLLLESIQQNQLNGLVVSSEQGLKHLLELADIDWSKLARLPLFTPSPRVAQTARDLGATYVIDCQGASNDALIKALQQHRPLQS</sequence>
<dbReference type="EC" id="4.2.1.75" evidence="3 9"/>
<evidence type="ECO:0000256" key="7">
    <source>
        <dbReference type="ARBA" id="ARBA00040167"/>
    </source>
</evidence>
<gene>
    <name evidence="11" type="ORF">QEZ41_05890</name>
</gene>
<proteinExistence type="inferred from homology"/>
<dbReference type="InterPro" id="IPR036108">
    <property type="entry name" value="4pyrrol_syn_uPrphyn_synt_sf"/>
</dbReference>
<dbReference type="PANTHER" id="PTHR38042:SF1">
    <property type="entry name" value="UROPORPHYRINOGEN-III SYNTHASE, CHLOROPLASTIC"/>
    <property type="match status" value="1"/>
</dbReference>
<name>A0ABT7SP85_9GAMM</name>
<comment type="catalytic activity">
    <reaction evidence="8 9">
        <text>hydroxymethylbilane = uroporphyrinogen III + H2O</text>
        <dbReference type="Rhea" id="RHEA:18965"/>
        <dbReference type="ChEBI" id="CHEBI:15377"/>
        <dbReference type="ChEBI" id="CHEBI:57308"/>
        <dbReference type="ChEBI" id="CHEBI:57845"/>
        <dbReference type="EC" id="4.2.1.75"/>
    </reaction>
</comment>
<dbReference type="Proteomes" id="UP001241056">
    <property type="component" value="Unassembled WGS sequence"/>
</dbReference>
<keyword evidence="12" id="KW-1185">Reference proteome</keyword>
<dbReference type="GO" id="GO:0004852">
    <property type="term" value="F:uroporphyrinogen-III synthase activity"/>
    <property type="evidence" value="ECO:0007669"/>
    <property type="project" value="UniProtKB-EC"/>
</dbReference>
<evidence type="ECO:0000259" key="10">
    <source>
        <dbReference type="Pfam" id="PF02602"/>
    </source>
</evidence>
<comment type="function">
    <text evidence="6 9">Catalyzes cyclization of the linear tetrapyrrole, hydroxymethylbilane, to the macrocyclic uroporphyrinogen III.</text>
</comment>
<dbReference type="PANTHER" id="PTHR38042">
    <property type="entry name" value="UROPORPHYRINOGEN-III SYNTHASE, CHLOROPLASTIC"/>
    <property type="match status" value="1"/>
</dbReference>
<evidence type="ECO:0000256" key="9">
    <source>
        <dbReference type="RuleBase" id="RU366031"/>
    </source>
</evidence>
<dbReference type="InterPro" id="IPR003754">
    <property type="entry name" value="4pyrrol_synth_uPrphyn_synth"/>
</dbReference>
<organism evidence="11 12">
    <name type="scientific">Thiopseudomonas acetoxidans</name>
    <dbReference type="NCBI Taxonomy" id="3041622"/>
    <lineage>
        <taxon>Bacteria</taxon>
        <taxon>Pseudomonadati</taxon>
        <taxon>Pseudomonadota</taxon>
        <taxon>Gammaproteobacteria</taxon>
        <taxon>Pseudomonadales</taxon>
        <taxon>Pseudomonadaceae</taxon>
        <taxon>Thiopseudomonas</taxon>
    </lineage>
</organism>
<dbReference type="CDD" id="cd06578">
    <property type="entry name" value="HemD"/>
    <property type="match status" value="1"/>
</dbReference>
<accession>A0ABT7SP85</accession>
<dbReference type="EMBL" id="JAUCDY010000005">
    <property type="protein sequence ID" value="MDM7857809.1"/>
    <property type="molecule type" value="Genomic_DNA"/>
</dbReference>
<dbReference type="Pfam" id="PF02602">
    <property type="entry name" value="HEM4"/>
    <property type="match status" value="1"/>
</dbReference>
<evidence type="ECO:0000256" key="1">
    <source>
        <dbReference type="ARBA" id="ARBA00004772"/>
    </source>
</evidence>
<evidence type="ECO:0000256" key="8">
    <source>
        <dbReference type="ARBA" id="ARBA00048617"/>
    </source>
</evidence>
<feature type="domain" description="Tetrapyrrole biosynthesis uroporphyrinogen III synthase" evidence="10">
    <location>
        <begin position="18"/>
        <end position="245"/>
    </location>
</feature>
<comment type="pathway">
    <text evidence="1 9">Porphyrin-containing compound metabolism; protoporphyrin-IX biosynthesis; coproporphyrinogen-III from 5-aminolevulinate: step 3/4.</text>
</comment>
<evidence type="ECO:0000256" key="6">
    <source>
        <dbReference type="ARBA" id="ARBA00037589"/>
    </source>
</evidence>
<evidence type="ECO:0000256" key="5">
    <source>
        <dbReference type="ARBA" id="ARBA00023244"/>
    </source>
</evidence>
<keyword evidence="4 9" id="KW-0456">Lyase</keyword>
<reference evidence="11 12" key="1">
    <citation type="submission" date="2023-06" db="EMBL/GenBank/DDBJ databases">
        <title>Thiopseudomonas sp. CY1220 draft genome sequence.</title>
        <authorList>
            <person name="Zhao G."/>
            <person name="An M."/>
        </authorList>
    </citation>
    <scope>NUCLEOTIDE SEQUENCE [LARGE SCALE GENOMIC DNA]</scope>
    <source>
        <strain evidence="11 12">CY1220</strain>
    </source>
</reference>
<protein>
    <recommendedName>
        <fullName evidence="7 9">Uroporphyrinogen-III synthase</fullName>
        <ecNumber evidence="3 9">4.2.1.75</ecNumber>
    </recommendedName>
</protein>
<evidence type="ECO:0000256" key="2">
    <source>
        <dbReference type="ARBA" id="ARBA00008133"/>
    </source>
</evidence>
<comment type="caution">
    <text evidence="11">The sequence shown here is derived from an EMBL/GenBank/DDBJ whole genome shotgun (WGS) entry which is preliminary data.</text>
</comment>